<name>A0A0F4GIB2_9PEZI</name>
<proteinExistence type="predicted"/>
<sequence length="160" mass="16612">MPSSKNFDTQLAIRGIRIMAVLFAGQTIGAPLRLPSSTDAVDGGIQPILEGSSSLLPRDGPGHSCISNNPNHGCKAEAVLERSADVEAISSSIIPRNEPGHSCATNSPSGGCEDEAVLERSTDAEYVFEDTPSIVARSAPGHSCISNNPNHGCEEAEADS</sequence>
<feature type="region of interest" description="Disordered" evidence="1">
    <location>
        <begin position="94"/>
        <end position="114"/>
    </location>
</feature>
<organism evidence="2 3">
    <name type="scientific">Zymoseptoria brevis</name>
    <dbReference type="NCBI Taxonomy" id="1047168"/>
    <lineage>
        <taxon>Eukaryota</taxon>
        <taxon>Fungi</taxon>
        <taxon>Dikarya</taxon>
        <taxon>Ascomycota</taxon>
        <taxon>Pezizomycotina</taxon>
        <taxon>Dothideomycetes</taxon>
        <taxon>Dothideomycetidae</taxon>
        <taxon>Mycosphaerellales</taxon>
        <taxon>Mycosphaerellaceae</taxon>
        <taxon>Zymoseptoria</taxon>
    </lineage>
</organism>
<dbReference type="EMBL" id="LAFY01000888">
    <property type="protein sequence ID" value="KJX95915.1"/>
    <property type="molecule type" value="Genomic_DNA"/>
</dbReference>
<gene>
    <name evidence="2" type="ORF">TI39_contig896g00001</name>
</gene>
<reference evidence="2 3" key="1">
    <citation type="submission" date="2015-03" db="EMBL/GenBank/DDBJ databases">
        <title>RNA-seq based gene annotation and comparative genomics of four Zymoseptoria species reveal species-specific pathogenicity related genes and transposable element activity.</title>
        <authorList>
            <person name="Grandaubert J."/>
            <person name="Bhattacharyya A."/>
            <person name="Stukenbrock E.H."/>
        </authorList>
    </citation>
    <scope>NUCLEOTIDE SEQUENCE [LARGE SCALE GENOMIC DNA]</scope>
    <source>
        <strain evidence="2 3">Zb18110</strain>
    </source>
</reference>
<feature type="region of interest" description="Disordered" evidence="1">
    <location>
        <begin position="139"/>
        <end position="160"/>
    </location>
</feature>
<protein>
    <submittedName>
        <fullName evidence="2">Uncharacterized protein</fullName>
    </submittedName>
</protein>
<keyword evidence="3" id="KW-1185">Reference proteome</keyword>
<dbReference type="Proteomes" id="UP000033647">
    <property type="component" value="Unassembled WGS sequence"/>
</dbReference>
<evidence type="ECO:0000256" key="1">
    <source>
        <dbReference type="SAM" id="MobiDB-lite"/>
    </source>
</evidence>
<dbReference type="AlphaFoldDB" id="A0A0F4GIB2"/>
<comment type="caution">
    <text evidence="2">The sequence shown here is derived from an EMBL/GenBank/DDBJ whole genome shotgun (WGS) entry which is preliminary data.</text>
</comment>
<accession>A0A0F4GIB2</accession>
<evidence type="ECO:0000313" key="2">
    <source>
        <dbReference type="EMBL" id="KJX95915.1"/>
    </source>
</evidence>
<evidence type="ECO:0000313" key="3">
    <source>
        <dbReference type="Proteomes" id="UP000033647"/>
    </source>
</evidence>